<comment type="similarity">
    <text evidence="3 15">Belongs to the WD repeat PRP19 family.</text>
</comment>
<dbReference type="GO" id="GO:0061630">
    <property type="term" value="F:ubiquitin protein ligase activity"/>
    <property type="evidence" value="ECO:0007669"/>
    <property type="project" value="UniProtKB-UniRule"/>
</dbReference>
<dbReference type="InterPro" id="IPR013915">
    <property type="entry name" value="Prp19_cc"/>
</dbReference>
<dbReference type="SMART" id="SM00320">
    <property type="entry name" value="WD40"/>
    <property type="match status" value="5"/>
</dbReference>
<dbReference type="SUPFAM" id="SSF50978">
    <property type="entry name" value="WD40 repeat-like"/>
    <property type="match status" value="1"/>
</dbReference>
<dbReference type="Pfam" id="PF00400">
    <property type="entry name" value="WD40"/>
    <property type="match status" value="1"/>
</dbReference>
<dbReference type="PROSITE" id="PS50082">
    <property type="entry name" value="WD_REPEATS_2"/>
    <property type="match status" value="2"/>
</dbReference>
<evidence type="ECO:0000313" key="18">
    <source>
        <dbReference type="EMBL" id="KLO20443.1"/>
    </source>
</evidence>
<dbReference type="PANTHER" id="PTHR43995">
    <property type="entry name" value="PRE-MRNA-PROCESSING FACTOR 19"/>
    <property type="match status" value="1"/>
</dbReference>
<feature type="repeat" description="WD" evidence="14">
    <location>
        <begin position="402"/>
        <end position="436"/>
    </location>
</feature>
<dbReference type="EC" id="2.3.2.27" evidence="15"/>
<dbReference type="SMART" id="SM00504">
    <property type="entry name" value="Ubox"/>
    <property type="match status" value="1"/>
</dbReference>
<keyword evidence="11 15" id="KW-0508">mRNA splicing</keyword>
<feature type="repeat" description="WD" evidence="14">
    <location>
        <begin position="259"/>
        <end position="293"/>
    </location>
</feature>
<evidence type="ECO:0000256" key="16">
    <source>
        <dbReference type="SAM" id="MobiDB-lite"/>
    </source>
</evidence>
<keyword evidence="9 15" id="KW-0227">DNA damage</keyword>
<feature type="region of interest" description="Disordered" evidence="16">
    <location>
        <begin position="137"/>
        <end position="164"/>
    </location>
</feature>
<dbReference type="InterPro" id="IPR015943">
    <property type="entry name" value="WD40/YVTN_repeat-like_dom_sf"/>
</dbReference>
<name>A0A0H2SFA3_9AGAM</name>
<dbReference type="GO" id="GO:0005737">
    <property type="term" value="C:cytoplasm"/>
    <property type="evidence" value="ECO:0007669"/>
    <property type="project" value="TreeGrafter"/>
</dbReference>
<dbReference type="OrthoDB" id="687049at2759"/>
<dbReference type="UniPathway" id="UPA00143"/>
<sequence>MSFYCAISGEPPQDPVLSRHSGQVFERRLILKYIAENGTDPTSGEKLEESDLVSIKNSAKSAPPRPASATSIPALLHLFQNEWDSMMLESFALKQNNHSLRQQLSHALYKEDAATRVIARLIKERDAAREALTNMQTLMGGAGPSSAANGGADVDMADQGESAEAPAGLPAEFVAQIDTKNQELNATRKKRKAPAGSTTAAKVKTFTAKHTIPSLHAASPAGITALALSTAQPGVFATGGNDKVVQLYDRAADKVLATLKGHTKKVHHVALREKEGASTLVLSASADKTARVWAHDEASGDYAPRHTVKIHKGEVTGLFVHPVDTLMGLASADRTYSIHDLNAMAPIFQSAPGDDAYSTLGVHPDGSLIAVGTPSSTIQIYDIRSGALAASLTPENTTPFTVNTLSFSENGYHLLAPDSLSTVAIWDLRKQTRLTTIDLGSDFKVNKVLYDYSANFFGVAGNEGGRIFAHKSWDEVYRMEEGGEMSSIVFGPLGKEVWGSTGREVRVWGLPE</sequence>
<dbReference type="InterPro" id="IPR013083">
    <property type="entry name" value="Znf_RING/FYVE/PHD"/>
</dbReference>
<comment type="subunit">
    <text evidence="15">Homotetramer.</text>
</comment>
<dbReference type="EMBL" id="KQ085882">
    <property type="protein sequence ID" value="KLO20443.1"/>
    <property type="molecule type" value="Genomic_DNA"/>
</dbReference>
<keyword evidence="13 15" id="KW-0539">Nucleus</keyword>
<evidence type="ECO:0000256" key="11">
    <source>
        <dbReference type="ARBA" id="ARBA00023187"/>
    </source>
</evidence>
<dbReference type="FunFam" id="3.30.40.10:FF:000027">
    <property type="entry name" value="Pre-mRNA-processing factor 19, putative"/>
    <property type="match status" value="1"/>
</dbReference>
<evidence type="ECO:0000256" key="1">
    <source>
        <dbReference type="ARBA" id="ARBA00004123"/>
    </source>
</evidence>
<comment type="catalytic activity">
    <reaction evidence="15">
        <text>S-ubiquitinyl-[E2 ubiquitin-conjugating enzyme]-L-cysteine + [acceptor protein]-L-lysine = [E2 ubiquitin-conjugating enzyme]-L-cysteine + N(6)-ubiquitinyl-[acceptor protein]-L-lysine.</text>
        <dbReference type="EC" id="2.3.2.27"/>
    </reaction>
</comment>
<evidence type="ECO:0000256" key="7">
    <source>
        <dbReference type="ARBA" id="ARBA00022728"/>
    </source>
</evidence>
<keyword evidence="4 14" id="KW-0853">WD repeat</keyword>
<dbReference type="AlphaFoldDB" id="A0A0H2SFA3"/>
<dbReference type="GO" id="GO:0070534">
    <property type="term" value="P:protein K63-linked ubiquitination"/>
    <property type="evidence" value="ECO:0007669"/>
    <property type="project" value="UniProtKB-UniRule"/>
</dbReference>
<dbReference type="SUPFAM" id="SSF57850">
    <property type="entry name" value="RING/U-box"/>
    <property type="match status" value="1"/>
</dbReference>
<evidence type="ECO:0000256" key="15">
    <source>
        <dbReference type="RuleBase" id="RU367101"/>
    </source>
</evidence>
<dbReference type="InterPro" id="IPR036322">
    <property type="entry name" value="WD40_repeat_dom_sf"/>
</dbReference>
<comment type="subcellular location">
    <subcellularLocation>
        <location evidence="1 15">Nucleus</location>
    </subcellularLocation>
</comment>
<dbReference type="CDD" id="cd16656">
    <property type="entry name" value="RING-Ubox_PRP19"/>
    <property type="match status" value="1"/>
</dbReference>
<keyword evidence="12 15" id="KW-0234">DNA repair</keyword>
<gene>
    <name evidence="18" type="ORF">SCHPADRAFT_863154</name>
</gene>
<dbReference type="InterPro" id="IPR055340">
    <property type="entry name" value="RING-Ubox_PRP19"/>
</dbReference>
<keyword evidence="7 15" id="KW-0747">Spliceosome</keyword>
<dbReference type="InterPro" id="IPR001680">
    <property type="entry name" value="WD40_rpt"/>
</dbReference>
<comment type="function">
    <text evidence="15">Ubiquitin-protein ligase which is mainly involved pre-mRNA splicing and DNA repair. Required for pre-mRNA splicing as component of the spliceosome.</text>
</comment>
<reference evidence="18 19" key="1">
    <citation type="submission" date="2015-04" db="EMBL/GenBank/DDBJ databases">
        <title>Complete genome sequence of Schizopora paradoxa KUC8140, a cosmopolitan wood degrader in East Asia.</title>
        <authorList>
            <consortium name="DOE Joint Genome Institute"/>
            <person name="Min B."/>
            <person name="Park H."/>
            <person name="Jang Y."/>
            <person name="Kim J.-J."/>
            <person name="Kim K.H."/>
            <person name="Pangilinan J."/>
            <person name="Lipzen A."/>
            <person name="Riley R."/>
            <person name="Grigoriev I.V."/>
            <person name="Spatafora J.W."/>
            <person name="Choi I.-G."/>
        </authorList>
    </citation>
    <scope>NUCLEOTIDE SEQUENCE [LARGE SCALE GENOMIC DNA]</scope>
    <source>
        <strain evidence="18 19">KUC8140</strain>
    </source>
</reference>
<evidence type="ECO:0000256" key="14">
    <source>
        <dbReference type="PROSITE-ProRule" id="PRU00221"/>
    </source>
</evidence>
<dbReference type="InParanoid" id="A0A0H2SFA3"/>
<evidence type="ECO:0000256" key="3">
    <source>
        <dbReference type="ARBA" id="ARBA00006388"/>
    </source>
</evidence>
<dbReference type="Gene3D" id="3.30.40.10">
    <property type="entry name" value="Zinc/RING finger domain, C3HC4 (zinc finger)"/>
    <property type="match status" value="1"/>
</dbReference>
<keyword evidence="8" id="KW-0677">Repeat</keyword>
<dbReference type="InterPro" id="IPR038959">
    <property type="entry name" value="Prp19"/>
</dbReference>
<evidence type="ECO:0000256" key="9">
    <source>
        <dbReference type="ARBA" id="ARBA00022763"/>
    </source>
</evidence>
<evidence type="ECO:0000256" key="12">
    <source>
        <dbReference type="ARBA" id="ARBA00023204"/>
    </source>
</evidence>
<feature type="domain" description="U-box" evidence="17">
    <location>
        <begin position="1"/>
        <end position="73"/>
    </location>
</feature>
<dbReference type="STRING" id="27342.A0A0H2SFA3"/>
<protein>
    <recommendedName>
        <fullName evidence="15">Pre-mRNA-processing factor 19</fullName>
        <ecNumber evidence="15">2.3.2.27</ecNumber>
    </recommendedName>
</protein>
<dbReference type="Gene3D" id="2.130.10.10">
    <property type="entry name" value="YVTN repeat-like/Quinoprotein amine dehydrogenase"/>
    <property type="match status" value="1"/>
</dbReference>
<dbReference type="FunCoup" id="A0A0H2SFA3">
    <property type="interactions" value="669"/>
</dbReference>
<comment type="pathway">
    <text evidence="2 15">Protein modification; protein ubiquitination.</text>
</comment>
<dbReference type="GO" id="GO:0000398">
    <property type="term" value="P:mRNA splicing, via spliceosome"/>
    <property type="evidence" value="ECO:0007669"/>
    <property type="project" value="InterPro"/>
</dbReference>
<dbReference type="Proteomes" id="UP000053477">
    <property type="component" value="Unassembled WGS sequence"/>
</dbReference>
<organism evidence="18 19">
    <name type="scientific">Schizopora paradoxa</name>
    <dbReference type="NCBI Taxonomy" id="27342"/>
    <lineage>
        <taxon>Eukaryota</taxon>
        <taxon>Fungi</taxon>
        <taxon>Dikarya</taxon>
        <taxon>Basidiomycota</taxon>
        <taxon>Agaricomycotina</taxon>
        <taxon>Agaricomycetes</taxon>
        <taxon>Hymenochaetales</taxon>
        <taxon>Schizoporaceae</taxon>
        <taxon>Schizopora</taxon>
    </lineage>
</organism>
<keyword evidence="6 15" id="KW-0808">Transferase</keyword>
<evidence type="ECO:0000256" key="8">
    <source>
        <dbReference type="ARBA" id="ARBA00022737"/>
    </source>
</evidence>
<keyword evidence="10 15" id="KW-0833">Ubl conjugation pathway</keyword>
<accession>A0A0H2SFA3</accession>
<dbReference type="GO" id="GO:0006281">
    <property type="term" value="P:DNA repair"/>
    <property type="evidence" value="ECO:0007669"/>
    <property type="project" value="UniProtKB-KW"/>
</dbReference>
<dbReference type="InterPro" id="IPR003613">
    <property type="entry name" value="Ubox_domain"/>
</dbReference>
<dbReference type="GO" id="GO:0000974">
    <property type="term" value="C:Prp19 complex"/>
    <property type="evidence" value="ECO:0007669"/>
    <property type="project" value="UniProtKB-UniRule"/>
</dbReference>
<evidence type="ECO:0000259" key="17">
    <source>
        <dbReference type="PROSITE" id="PS51698"/>
    </source>
</evidence>
<keyword evidence="5 15" id="KW-0507">mRNA processing</keyword>
<dbReference type="GO" id="GO:0071006">
    <property type="term" value="C:U2-type catalytic step 1 spliceosome"/>
    <property type="evidence" value="ECO:0007669"/>
    <property type="project" value="TreeGrafter"/>
</dbReference>
<keyword evidence="19" id="KW-1185">Reference proteome</keyword>
<evidence type="ECO:0000256" key="13">
    <source>
        <dbReference type="ARBA" id="ARBA00023242"/>
    </source>
</evidence>
<evidence type="ECO:0000256" key="5">
    <source>
        <dbReference type="ARBA" id="ARBA00022664"/>
    </source>
</evidence>
<evidence type="ECO:0000256" key="2">
    <source>
        <dbReference type="ARBA" id="ARBA00004906"/>
    </source>
</evidence>
<dbReference type="PROSITE" id="PS51698">
    <property type="entry name" value="U_BOX"/>
    <property type="match status" value="1"/>
</dbReference>
<evidence type="ECO:0000256" key="10">
    <source>
        <dbReference type="ARBA" id="ARBA00022786"/>
    </source>
</evidence>
<proteinExistence type="inferred from homology"/>
<evidence type="ECO:0000256" key="4">
    <source>
        <dbReference type="ARBA" id="ARBA00022574"/>
    </source>
</evidence>
<dbReference type="PANTHER" id="PTHR43995:SF1">
    <property type="entry name" value="PRE-MRNA-PROCESSING FACTOR 19"/>
    <property type="match status" value="1"/>
</dbReference>
<evidence type="ECO:0000313" key="19">
    <source>
        <dbReference type="Proteomes" id="UP000053477"/>
    </source>
</evidence>
<dbReference type="Pfam" id="PF08606">
    <property type="entry name" value="Prp19"/>
    <property type="match status" value="1"/>
</dbReference>
<evidence type="ECO:0000256" key="6">
    <source>
        <dbReference type="ARBA" id="ARBA00022679"/>
    </source>
</evidence>